<dbReference type="Proteomes" id="UP000094389">
    <property type="component" value="Unassembled WGS sequence"/>
</dbReference>
<evidence type="ECO:0000313" key="5">
    <source>
        <dbReference type="Proteomes" id="UP000094389"/>
    </source>
</evidence>
<dbReference type="AlphaFoldDB" id="A0A0H5C3X0"/>
<feature type="compositionally biased region" description="Polar residues" evidence="1">
    <location>
        <begin position="212"/>
        <end position="241"/>
    </location>
</feature>
<feature type="region of interest" description="Disordered" evidence="1">
    <location>
        <begin position="200"/>
        <end position="311"/>
    </location>
</feature>
<reference evidence="3 5" key="3">
    <citation type="journal article" date="2016" name="Proc. Natl. Acad. Sci. U.S.A.">
        <title>Comparative genomics of biotechnologically important yeasts.</title>
        <authorList>
            <person name="Riley R."/>
            <person name="Haridas S."/>
            <person name="Wolfe K.H."/>
            <person name="Lopes M.R."/>
            <person name="Hittinger C.T."/>
            <person name="Goeker M."/>
            <person name="Salamov A.A."/>
            <person name="Wisecaver J.H."/>
            <person name="Long T.M."/>
            <person name="Calvey C.H."/>
            <person name="Aerts A.L."/>
            <person name="Barry K.W."/>
            <person name="Choi C."/>
            <person name="Clum A."/>
            <person name="Coughlan A.Y."/>
            <person name="Deshpande S."/>
            <person name="Douglass A.P."/>
            <person name="Hanson S.J."/>
            <person name="Klenk H.-P."/>
            <person name="LaButti K.M."/>
            <person name="Lapidus A."/>
            <person name="Lindquist E.A."/>
            <person name="Lipzen A.M."/>
            <person name="Meier-Kolthoff J.P."/>
            <person name="Ohm R.A."/>
            <person name="Otillar R.P."/>
            <person name="Pangilinan J.L."/>
            <person name="Peng Y."/>
            <person name="Rokas A."/>
            <person name="Rosa C.A."/>
            <person name="Scheuner C."/>
            <person name="Sibirny A.A."/>
            <person name="Slot J.C."/>
            <person name="Stielow J.B."/>
            <person name="Sun H."/>
            <person name="Kurtzman C.P."/>
            <person name="Blackwell M."/>
            <person name="Grigoriev I.V."/>
            <person name="Jeffries T.W."/>
        </authorList>
    </citation>
    <scope>NUCLEOTIDE SEQUENCE [LARGE SCALE GENOMIC DNA]</scope>
    <source>
        <strain evidence="5">ATCC 18201 / CBS 1600 / BCRC 20928 / JCM 3617 / NBRC 0987 / NRRL Y-1542</strain>
        <strain evidence="3">NRRL Y-1542</strain>
    </source>
</reference>
<feature type="region of interest" description="Disordered" evidence="1">
    <location>
        <begin position="81"/>
        <end position="103"/>
    </location>
</feature>
<dbReference type="InterPro" id="IPR031401">
    <property type="entry name" value="She1"/>
</dbReference>
<keyword evidence="5" id="KW-1185">Reference proteome</keyword>
<reference evidence="4" key="2">
    <citation type="journal article" date="2015" name="J. Biotechnol.">
        <title>The structure of the Cyberlindnera jadinii genome and its relation to Candida utilis analyzed by the occurrence of single nucleotide polymorphisms.</title>
        <authorList>
            <person name="Rupp O."/>
            <person name="Brinkrolf K."/>
            <person name="Buerth C."/>
            <person name="Kunigo M."/>
            <person name="Schneider J."/>
            <person name="Jaenicke S."/>
            <person name="Goesmann A."/>
            <person name="Puehler A."/>
            <person name="Jaeger K.-E."/>
            <person name="Ernst J.F."/>
        </authorList>
    </citation>
    <scope>NUCLEOTIDE SEQUENCE [LARGE SCALE GENOMIC DNA]</scope>
    <source>
        <strain evidence="4">ATCC 18201 / CBS 1600 / BCRC 20928 / JCM 3617 / NBRC 0987 / NRRL Y-1542</strain>
    </source>
</reference>
<feature type="compositionally biased region" description="Polar residues" evidence="1">
    <location>
        <begin position="251"/>
        <end position="303"/>
    </location>
</feature>
<proteinExistence type="predicted"/>
<dbReference type="GO" id="GO:0008017">
    <property type="term" value="F:microtubule binding"/>
    <property type="evidence" value="ECO:0007669"/>
    <property type="project" value="InterPro"/>
</dbReference>
<evidence type="ECO:0000313" key="2">
    <source>
        <dbReference type="EMBL" id="CEP22735.1"/>
    </source>
</evidence>
<dbReference type="EMBL" id="CDQK01000003">
    <property type="protein sequence ID" value="CEP22735.1"/>
    <property type="molecule type" value="Genomic_DNA"/>
</dbReference>
<accession>A0A1E4S899</accession>
<dbReference type="GO" id="GO:0015630">
    <property type="term" value="C:microtubule cytoskeleton"/>
    <property type="evidence" value="ECO:0007669"/>
    <property type="project" value="InterPro"/>
</dbReference>
<gene>
    <name evidence="2" type="ORF">BN1211_3145</name>
    <name evidence="3" type="ORF">CYBJADRAFT_50884</name>
</gene>
<dbReference type="Pfam" id="PF17077">
    <property type="entry name" value="Msap1"/>
    <property type="match status" value="1"/>
</dbReference>
<evidence type="ECO:0000313" key="4">
    <source>
        <dbReference type="Proteomes" id="UP000038830"/>
    </source>
</evidence>
<protein>
    <submittedName>
        <fullName evidence="2">Uncharacterized protein</fullName>
    </submittedName>
</protein>
<evidence type="ECO:0000256" key="1">
    <source>
        <dbReference type="SAM" id="MobiDB-lite"/>
    </source>
</evidence>
<accession>A0A0H5C3X0</accession>
<dbReference type="OrthoDB" id="4024111at2759"/>
<sequence length="311" mass="35357">MGDIPGGFPQEWTQTYDYKVPSQEQFTFQSQTAQSLRHPLYPDLDQLMPQVSSSLQEQCSQLGYSKKLSNNVLQELDQRAATMHPRRSHIGKGNGGSTLSPRNSRFTSLHRQKFNKLESISSHYSTMRTREEIELEKENVPSYDPFSKRTGSSTLESVSKRRRLEVGRQDVVPQLSSSKRMMNFQQVLDRPTQNHELVERVTTTRIPLKAPPQSTLRQSTSSMNLKKQHPTSLQQSRSISKGLSKVPSPRISKSTTMYNLNRPTASSLQKSTSTRDVARSLRSTPSMNNLSSMTRTASTMNTKQHQKPAWR</sequence>
<name>A0A0H5C3X0_CYBJN</name>
<dbReference type="EMBL" id="KV453926">
    <property type="protein sequence ID" value="ODV75622.1"/>
    <property type="molecule type" value="Genomic_DNA"/>
</dbReference>
<reference evidence="2" key="1">
    <citation type="submission" date="2014-12" db="EMBL/GenBank/DDBJ databases">
        <authorList>
            <person name="Jaenicke S."/>
        </authorList>
    </citation>
    <scope>NUCLEOTIDE SEQUENCE [LARGE SCALE GENOMIC DNA]</scope>
    <source>
        <strain evidence="2">CBS1600</strain>
    </source>
</reference>
<dbReference type="OMA" id="DSINQHY"/>
<dbReference type="Proteomes" id="UP000038830">
    <property type="component" value="Unassembled WGS sequence"/>
</dbReference>
<evidence type="ECO:0000313" key="3">
    <source>
        <dbReference type="EMBL" id="ODV75622.1"/>
    </source>
</evidence>
<organism evidence="2 4">
    <name type="scientific">Cyberlindnera jadinii (strain ATCC 18201 / CBS 1600 / BCRC 20928 / JCM 3617 / NBRC 0987 / NRRL Y-1542)</name>
    <name type="common">Torula yeast</name>
    <name type="synonym">Candida utilis</name>
    <dbReference type="NCBI Taxonomy" id="983966"/>
    <lineage>
        <taxon>Eukaryota</taxon>
        <taxon>Fungi</taxon>
        <taxon>Dikarya</taxon>
        <taxon>Ascomycota</taxon>
        <taxon>Saccharomycotina</taxon>
        <taxon>Saccharomycetes</taxon>
        <taxon>Phaffomycetales</taxon>
        <taxon>Phaffomycetaceae</taxon>
        <taxon>Cyberlindnera</taxon>
    </lineage>
</organism>